<dbReference type="GO" id="GO:0007010">
    <property type="term" value="P:cytoskeleton organization"/>
    <property type="evidence" value="ECO:0007669"/>
    <property type="project" value="TreeGrafter"/>
</dbReference>
<dbReference type="Pfam" id="PF07923">
    <property type="entry name" value="N1221"/>
    <property type="match status" value="1"/>
</dbReference>
<feature type="region of interest" description="Disordered" evidence="1">
    <location>
        <begin position="790"/>
        <end position="840"/>
    </location>
</feature>
<dbReference type="SMART" id="SM01292">
    <property type="entry name" value="N1221"/>
    <property type="match status" value="1"/>
</dbReference>
<feature type="region of interest" description="Disordered" evidence="1">
    <location>
        <begin position="1540"/>
        <end position="1704"/>
    </location>
</feature>
<dbReference type="PANTHER" id="PTHR13239">
    <property type="entry name" value="PROTEIN REQUIRED FOR HYPHAL ANASTOMOSIS HAM-2"/>
    <property type="match status" value="1"/>
</dbReference>
<dbReference type="PANTHER" id="PTHR13239:SF4">
    <property type="entry name" value="AT25231P"/>
    <property type="match status" value="1"/>
</dbReference>
<dbReference type="InterPro" id="IPR021819">
    <property type="entry name" value="Far11/STRP_C"/>
</dbReference>
<feature type="compositionally biased region" description="Low complexity" evidence="1">
    <location>
        <begin position="279"/>
        <end position="297"/>
    </location>
</feature>
<protein>
    <submittedName>
        <fullName evidence="4">N1221-domain-containing protein</fullName>
    </submittedName>
</protein>
<feature type="region of interest" description="Disordered" evidence="1">
    <location>
        <begin position="155"/>
        <end position="176"/>
    </location>
</feature>
<sequence length="1719" mass="186737">MDFPHWPLSFSTASFSEVAEAAWRRWDAIGQLHFKLRDSLQNLVPSMPSIRRSVTSPDFNEIFRDHRRNALGRSVFRCTFDDNHIGLADESRRRAQHPLLTHRRRPSPLAITSTPLLTTTRTAADPAAASSHCFCLHLPTVSLVRRLDQAPEPSILIIHPPSNPLNIPTRRRRTQSANLQDALNCRINLSSFTPSNTAPAHPTATTHSASGSASRGADAAASSSFPPPPSSSSAANAPLATSSSLIENLVNTGQNPALRKVLFQLGSAQNSDLSAVTNSLSSSAPASSTPLSELAAAGADPSRADPSLQASEGSASTATHGSSLPPTSSNSAASDSLSQPTPQRQPWQRPPSFEGGTSFRQHLERSQVQLQQPPTMSAPTSQPQPQAGMAPQSQNQGGPLDSVTLGQLRNLIVTDKPKSRQYDFPIDADADNMQNEIDEFYSYVEVPQTAENRTAWEEWCTMPTHLRHAGYSSTGSELGTAEPSSSLGLGLDLNHAGVAPHSAEAQSAGMPRRASLVEPALGEWTTLGSSTRRRILQSLLSTLEVRDPEARFRASRALLYLLQGAFADTAGPEHQLHWLLENARMVRSLGGLGEIYSAIKLASWKHDYLSSLPDHIPSHEPAHSGQQGPANAPLLTPEAKLEYLDEINLELALHFAQLYSLLESSRGEEEWGDELMSLDPPLPIFLFGLVASLREKSAKGYPVKKLLLLLWKSLLSCFGGVKDVERCKLLAREIEGLGPIDKSTKRNVLKSDPLHFQDFQHEISVKYPTFEPPKRQDHDLPLDKLASAIHPIPPRKPFSNHLDGSDRYSGGPQQGPNGMLPGTPAPSPPPSPKPNKAKYQTDQTRPFIFPYSRQVHGQGRLVPRSIDEASKLYTEHMHVSLELWQTWRVREQCIQEESGVGSAADGTRIGLGVKSAASKAYVRTDAASSSQGSRSPVSSEAFPPRGVSERTFKVKGEATYEHLVEIEEDIEAELRDVEGDHMLAALDNPRHTELIDQLAQKRADVRRLQRVDQLYRAVLPQLQSSVIVLLKLLLATVTSINTNSAHAAAIAEGAPIDEAPPPTLEDVDVARHREILTKAVSAILLLCLKWFKASHVMKFNYLSQVLVDSNVLLLILKIFGLQEIAHGVKTKNEADNFRFFNYCYLNGGREARGPRAEDSLMSRHNIIGPVAINPGTTSPPPGKATLMPDGTEVEMVSDYSWRNFFSSINFTRILQKLTKRKVHRILLLVQYKSSAILKRSLKVPHPGLELYVLKVIKSQIPFCGRKWRQSNMRVITSIYLNCRPDLRDEWLSGSDVEADVEDSLPQEQALRSLVKFYNHTRFGPPPGAAIGHGEGHGHRRSISTSAERHQQEMQNGQQQGHAQPHMQSQFHAQQPQHQQGGQQHGAQSDGGPHSQEAQQAQRGGMSNGDGANEHGAPPATLSPTRTANGPSFFESDVLPPLRRSHQASAPGGYIPDDVVEGYLDTYEDVLGEVFGENVFYPSDGGGEGGAAEDDGSGGEAGASGSGWSSGKWGLTQQGSSTAWARLGEILGETGITDADTASLDSAHSGAGSVAGSLTDDEGERDENRNDWEHMSPKEMRFLSSGVLSPPSPSPIPLHGGKQPSPLQSPRMSAAELGTSALDTSPGSPVRPFTISGVSSGGGSGSRPGSRRNSRSNSDSSPLRPVLTDWADDEQLDQIDRLAQAEARGEDEQDLDTAQPLPLHSRKAGGIDEVEHIFGT</sequence>
<dbReference type="Proteomes" id="UP000053758">
    <property type="component" value="Unassembled WGS sequence"/>
</dbReference>
<evidence type="ECO:0000259" key="2">
    <source>
        <dbReference type="SMART" id="SM01292"/>
    </source>
</evidence>
<accession>A0A081CCS9</accession>
<feature type="compositionally biased region" description="Polar residues" evidence="1">
    <location>
        <begin position="366"/>
        <end position="397"/>
    </location>
</feature>
<reference evidence="4" key="1">
    <citation type="submission" date="2014-07" db="EMBL/GenBank/DDBJ databases">
        <title>Draft genome sequence of the yeast Pseudozyma antarctica JCM 10317 known as a producer of lipase B which used in a wide range of industrial applications.</title>
        <authorList>
            <person name="Morita T."/>
            <person name="Saika A."/>
            <person name="Koike H."/>
        </authorList>
    </citation>
    <scope>NUCLEOTIDE SEQUENCE</scope>
    <source>
        <strain evidence="4">JCM 10317</strain>
    </source>
</reference>
<feature type="compositionally biased region" description="Low complexity" evidence="1">
    <location>
        <begin position="193"/>
        <end position="224"/>
    </location>
</feature>
<feature type="compositionally biased region" description="Pro residues" evidence="1">
    <location>
        <begin position="823"/>
        <end position="833"/>
    </location>
</feature>
<organism evidence="4">
    <name type="scientific">Pseudozyma antarctica</name>
    <name type="common">Yeast</name>
    <name type="synonym">Candida antarctica</name>
    <dbReference type="NCBI Taxonomy" id="84753"/>
    <lineage>
        <taxon>Eukaryota</taxon>
        <taxon>Fungi</taxon>
        <taxon>Dikarya</taxon>
        <taxon>Basidiomycota</taxon>
        <taxon>Ustilaginomycotina</taxon>
        <taxon>Ustilaginomycetes</taxon>
        <taxon>Ustilaginales</taxon>
        <taxon>Ustilaginaceae</taxon>
        <taxon>Moesziomyces</taxon>
    </lineage>
</organism>
<feature type="domain" description="Far11/STRP N-terminal" evidence="2">
    <location>
        <begin position="419"/>
        <end position="778"/>
    </location>
</feature>
<keyword evidence="5" id="KW-1185">Reference proteome</keyword>
<dbReference type="InterPro" id="IPR012486">
    <property type="entry name" value="Far11/STRP_N"/>
</dbReference>
<evidence type="ECO:0000313" key="4">
    <source>
        <dbReference type="EMBL" id="GAK64475.1"/>
    </source>
</evidence>
<feature type="compositionally biased region" description="Low complexity" evidence="1">
    <location>
        <begin position="1545"/>
        <end position="1556"/>
    </location>
</feature>
<feature type="region of interest" description="Disordered" evidence="1">
    <location>
        <begin position="1324"/>
        <end position="1437"/>
    </location>
</feature>
<dbReference type="EMBL" id="DF830072">
    <property type="protein sequence ID" value="GAK64475.1"/>
    <property type="molecule type" value="Genomic_DNA"/>
</dbReference>
<proteinExistence type="predicted"/>
<feature type="compositionally biased region" description="Low complexity" evidence="1">
    <location>
        <begin position="328"/>
        <end position="351"/>
    </location>
</feature>
<feature type="region of interest" description="Disordered" evidence="1">
    <location>
        <begin position="925"/>
        <end position="945"/>
    </location>
</feature>
<dbReference type="SMART" id="SM01293">
    <property type="entry name" value="DUF3402"/>
    <property type="match status" value="1"/>
</dbReference>
<evidence type="ECO:0000256" key="1">
    <source>
        <dbReference type="SAM" id="MobiDB-lite"/>
    </source>
</evidence>
<feature type="region of interest" description="Disordered" evidence="1">
    <location>
        <begin position="1478"/>
        <end position="1515"/>
    </location>
</feature>
<feature type="domain" description="Far11/STRP C-terminal" evidence="3">
    <location>
        <begin position="863"/>
        <end position="1682"/>
    </location>
</feature>
<dbReference type="RefSeq" id="XP_014657415.1">
    <property type="nucleotide sequence ID" value="XM_014801929.1"/>
</dbReference>
<dbReference type="Pfam" id="PF11882">
    <property type="entry name" value="DUF3402"/>
    <property type="match status" value="1"/>
</dbReference>
<feature type="region of interest" description="Disordered" evidence="1">
    <location>
        <begin position="278"/>
        <end position="402"/>
    </location>
</feature>
<evidence type="ECO:0000313" key="5">
    <source>
        <dbReference type="Proteomes" id="UP000053758"/>
    </source>
</evidence>
<gene>
    <name evidence="4" type="ORF">PAN0_005d2689</name>
</gene>
<feature type="compositionally biased region" description="Low complexity" evidence="1">
    <location>
        <begin position="1352"/>
        <end position="1391"/>
    </location>
</feature>
<dbReference type="InterPro" id="IPR040185">
    <property type="entry name" value="Far11/STRP"/>
</dbReference>
<feature type="compositionally biased region" description="Polar residues" evidence="1">
    <location>
        <begin position="308"/>
        <end position="327"/>
    </location>
</feature>
<feature type="region of interest" description="Disordered" evidence="1">
    <location>
        <begin position="190"/>
        <end position="237"/>
    </location>
</feature>
<dbReference type="GO" id="GO:0005829">
    <property type="term" value="C:cytosol"/>
    <property type="evidence" value="ECO:0007669"/>
    <property type="project" value="TreeGrafter"/>
</dbReference>
<evidence type="ECO:0000259" key="3">
    <source>
        <dbReference type="SMART" id="SM01293"/>
    </source>
</evidence>
<feature type="compositionally biased region" description="Basic and acidic residues" evidence="1">
    <location>
        <begin position="1565"/>
        <end position="1580"/>
    </location>
</feature>
<feature type="compositionally biased region" description="Low complexity" evidence="1">
    <location>
        <begin position="928"/>
        <end position="939"/>
    </location>
</feature>
<dbReference type="HOGENOM" id="CLU_003184_2_0_1"/>
<name>A0A081CCS9_PSEA2</name>
<dbReference type="GeneID" id="26303578"/>